<evidence type="ECO:0000259" key="1">
    <source>
        <dbReference type="Pfam" id="PF22741"/>
    </source>
</evidence>
<accession>A0AAJ0IXT0</accession>
<proteinExistence type="predicted"/>
<dbReference type="AlphaFoldDB" id="A0AAJ0IXT0"/>
<dbReference type="GO" id="GO:0016791">
    <property type="term" value="F:phosphatase activity"/>
    <property type="evidence" value="ECO:0007669"/>
    <property type="project" value="UniProtKB-ARBA"/>
</dbReference>
<organism evidence="2 3">
    <name type="scientific">Xanthomonas vesicatoria</name>
    <dbReference type="NCBI Taxonomy" id="56460"/>
    <lineage>
        <taxon>Bacteria</taxon>
        <taxon>Pseudomonadati</taxon>
        <taxon>Pseudomonadota</taxon>
        <taxon>Gammaproteobacteria</taxon>
        <taxon>Lysobacterales</taxon>
        <taxon>Lysobacteraceae</taxon>
        <taxon>Xanthomonas</taxon>
    </lineage>
</organism>
<dbReference type="SUPFAM" id="SSF52799">
    <property type="entry name" value="(Phosphotyrosine protein) phosphatases II"/>
    <property type="match status" value="1"/>
</dbReference>
<comment type="caution">
    <text evidence="2">The sequence shown here is derived from an EMBL/GenBank/DDBJ whole genome shotgun (WGS) entry which is preliminary data.</text>
</comment>
<dbReference type="Pfam" id="PF22741">
    <property type="entry name" value="PTP-NADK"/>
    <property type="match status" value="1"/>
</dbReference>
<dbReference type="InterPro" id="IPR029021">
    <property type="entry name" value="Prot-tyrosine_phosphatase-like"/>
</dbReference>
<gene>
    <name evidence="2" type="ORF">OR61_13285</name>
</gene>
<reference evidence="2 3" key="1">
    <citation type="submission" date="2014-11" db="EMBL/GenBank/DDBJ databases">
        <title>Draft Genome Sequences of Xanthomonas vesicatoria Strains from the Balkan Peninsula.</title>
        <authorList>
            <person name="Vancheva T."/>
            <person name="Lefeuvre P."/>
            <person name="Bogatzevska N."/>
            <person name="Moncheva P."/>
            <person name="Koebnik R."/>
        </authorList>
    </citation>
    <scope>NUCLEOTIDE SEQUENCE [LARGE SCALE GENOMIC DNA]</scope>
    <source>
        <strain evidence="2 3">53M</strain>
    </source>
</reference>
<dbReference type="InterPro" id="IPR055214">
    <property type="entry name" value="PTP-NADK"/>
</dbReference>
<name>A0AAJ0IXT0_9XANT</name>
<feature type="domain" description="DSP-PTPase phosphatase fused to NAD+ Kinase" evidence="1">
    <location>
        <begin position="31"/>
        <end position="139"/>
    </location>
</feature>
<dbReference type="Gene3D" id="3.90.190.10">
    <property type="entry name" value="Protein tyrosine phosphatase superfamily"/>
    <property type="match status" value="1"/>
</dbReference>
<protein>
    <recommendedName>
        <fullName evidence="1">DSP-PTPase phosphatase fused to NAD+ Kinase domain-containing protein</fullName>
    </recommendedName>
</protein>
<dbReference type="EMBL" id="JSYJ01000077">
    <property type="protein sequence ID" value="KHM93772.1"/>
    <property type="molecule type" value="Genomic_DNA"/>
</dbReference>
<evidence type="ECO:0000313" key="2">
    <source>
        <dbReference type="EMBL" id="KHM93772.1"/>
    </source>
</evidence>
<evidence type="ECO:0000313" key="3">
    <source>
        <dbReference type="Proteomes" id="UP000030969"/>
    </source>
</evidence>
<dbReference type="Proteomes" id="UP000030969">
    <property type="component" value="Unassembled WGS sequence"/>
</dbReference>
<sequence>MRLALTTIPLRAAGNLPMTTFLLFAEGHYASGQPTRLQLAELASKDVRTVINLRPPEEPVDYEEAGEADRLGLRYVTLPIANAGDLDHARVQTFGRLLDQARTEGAVLIHCASANRVGAMVALDQVLNRGTPLATALERGRAAGLKALEPAVIALAQQQDA</sequence>